<comment type="caution">
    <text evidence="1">The sequence shown here is derived from an EMBL/GenBank/DDBJ whole genome shotgun (WGS) entry which is preliminary data.</text>
</comment>
<name>A0AA38CUT3_9MICO</name>
<dbReference type="EMBL" id="BSUM01000001">
    <property type="protein sequence ID" value="GMA32994.1"/>
    <property type="molecule type" value="Genomic_DNA"/>
</dbReference>
<evidence type="ECO:0000313" key="2">
    <source>
        <dbReference type="Proteomes" id="UP001157161"/>
    </source>
</evidence>
<accession>A0AA38CUT3</accession>
<reference evidence="1" key="2">
    <citation type="submission" date="2023-02" db="EMBL/GenBank/DDBJ databases">
        <authorList>
            <person name="Sun Q."/>
            <person name="Mori K."/>
        </authorList>
    </citation>
    <scope>NUCLEOTIDE SEQUENCE</scope>
    <source>
        <strain evidence="1">NBRC 112290</strain>
    </source>
</reference>
<sequence length="50" mass="4775">MNPALLAPGLVLAAVTLGLGLGGELLLGLAQTAAAGLLDTSGFVEAVRSA</sequence>
<reference evidence="1" key="1">
    <citation type="journal article" date="2014" name="Int. J. Syst. Evol. Microbiol.">
        <title>Complete genome sequence of Corynebacterium casei LMG S-19264T (=DSM 44701T), isolated from a smear-ripened cheese.</title>
        <authorList>
            <consortium name="US DOE Joint Genome Institute (JGI-PGF)"/>
            <person name="Walter F."/>
            <person name="Albersmeier A."/>
            <person name="Kalinowski J."/>
            <person name="Ruckert C."/>
        </authorList>
    </citation>
    <scope>NUCLEOTIDE SEQUENCE</scope>
    <source>
        <strain evidence="1">NBRC 112290</strain>
    </source>
</reference>
<keyword evidence="2" id="KW-1185">Reference proteome</keyword>
<proteinExistence type="predicted"/>
<evidence type="ECO:0000313" key="1">
    <source>
        <dbReference type="EMBL" id="GMA32994.1"/>
    </source>
</evidence>
<organism evidence="1 2">
    <name type="scientific">Litorihabitans aurantiacus</name>
    <dbReference type="NCBI Taxonomy" id="1930061"/>
    <lineage>
        <taxon>Bacteria</taxon>
        <taxon>Bacillati</taxon>
        <taxon>Actinomycetota</taxon>
        <taxon>Actinomycetes</taxon>
        <taxon>Micrococcales</taxon>
        <taxon>Beutenbergiaceae</taxon>
        <taxon>Litorihabitans</taxon>
    </lineage>
</organism>
<gene>
    <name evidence="1" type="ORF">GCM10025875_29860</name>
</gene>
<protein>
    <submittedName>
        <fullName evidence="1">Uncharacterized protein</fullName>
    </submittedName>
</protein>
<dbReference type="Proteomes" id="UP001157161">
    <property type="component" value="Unassembled WGS sequence"/>
</dbReference>
<dbReference type="RefSeq" id="WP_284251691.1">
    <property type="nucleotide sequence ID" value="NZ_BSUM01000001.1"/>
</dbReference>
<dbReference type="AlphaFoldDB" id="A0AA38CUT3"/>